<reference evidence="1" key="1">
    <citation type="submission" date="2021-02" db="EMBL/GenBank/DDBJ databases">
        <authorList>
            <person name="Nowell W R."/>
        </authorList>
    </citation>
    <scope>NUCLEOTIDE SEQUENCE</scope>
    <source>
        <strain evidence="1">Ploen Becks lab</strain>
    </source>
</reference>
<name>A0A814SLJ8_9BILA</name>
<accession>A0A814SLJ8</accession>
<dbReference type="EMBL" id="CAJNOC010011619">
    <property type="protein sequence ID" value="CAF1149309.1"/>
    <property type="molecule type" value="Genomic_DNA"/>
</dbReference>
<proteinExistence type="predicted"/>
<protein>
    <submittedName>
        <fullName evidence="1">Uncharacterized protein</fullName>
    </submittedName>
</protein>
<gene>
    <name evidence="1" type="ORF">OXX778_LOCUS23223</name>
</gene>
<feature type="non-terminal residue" evidence="1">
    <location>
        <position position="1"/>
    </location>
</feature>
<evidence type="ECO:0000313" key="1">
    <source>
        <dbReference type="EMBL" id="CAF1149309.1"/>
    </source>
</evidence>
<dbReference type="AlphaFoldDB" id="A0A814SLJ8"/>
<evidence type="ECO:0000313" key="2">
    <source>
        <dbReference type="Proteomes" id="UP000663879"/>
    </source>
</evidence>
<organism evidence="1 2">
    <name type="scientific">Brachionus calyciflorus</name>
    <dbReference type="NCBI Taxonomy" id="104777"/>
    <lineage>
        <taxon>Eukaryota</taxon>
        <taxon>Metazoa</taxon>
        <taxon>Spiralia</taxon>
        <taxon>Gnathifera</taxon>
        <taxon>Rotifera</taxon>
        <taxon>Eurotatoria</taxon>
        <taxon>Monogononta</taxon>
        <taxon>Pseudotrocha</taxon>
        <taxon>Ploima</taxon>
        <taxon>Brachionidae</taxon>
        <taxon>Brachionus</taxon>
    </lineage>
</organism>
<sequence>MLSDLDQNTINEFKRILDQIQEQLIRTNKLLFLYLENNYYFFICNYENTIKTSQESLVLMHQIKVKDIENELCLKLNYNMAYMYYLYHNFEKAIEKIKMLKKQSFALNDCNRVLIECYLRSNKKELALDVIRNEIEDKSSFTYDLSDLII</sequence>
<dbReference type="Proteomes" id="UP000663879">
    <property type="component" value="Unassembled WGS sequence"/>
</dbReference>
<comment type="caution">
    <text evidence="1">The sequence shown here is derived from an EMBL/GenBank/DDBJ whole genome shotgun (WGS) entry which is preliminary data.</text>
</comment>
<keyword evidence="2" id="KW-1185">Reference proteome</keyword>